<dbReference type="AlphaFoldDB" id="A0A418NFJ6"/>
<keyword evidence="1" id="KW-0472">Membrane</keyword>
<keyword evidence="1" id="KW-0812">Transmembrane</keyword>
<dbReference type="RefSeq" id="WP_119513914.1">
    <property type="nucleotide sequence ID" value="NZ_QXFK01000018.1"/>
</dbReference>
<dbReference type="Proteomes" id="UP000285092">
    <property type="component" value="Unassembled WGS sequence"/>
</dbReference>
<reference evidence="2 3" key="1">
    <citation type="submission" date="2018-08" db="EMBL/GenBank/DDBJ databases">
        <title>Altererythrobacter sp.Ery1 and Ery12, the genome sequencing of novel strains in genus Alterythrobacter.</title>
        <authorList>
            <person name="Cheng H."/>
            <person name="Wu Y.-H."/>
            <person name="Fang C."/>
            <person name="Xu X.-W."/>
        </authorList>
    </citation>
    <scope>NUCLEOTIDE SEQUENCE [LARGE SCALE GENOMIC DNA]</scope>
    <source>
        <strain evidence="2 3">Ery1</strain>
    </source>
</reference>
<protein>
    <recommendedName>
        <fullName evidence="4">DUF4175 domain-containing protein</fullName>
    </recommendedName>
</protein>
<evidence type="ECO:0000313" key="2">
    <source>
        <dbReference type="EMBL" id="RIV76856.1"/>
    </source>
</evidence>
<gene>
    <name evidence="2" type="ORF">D2V04_11985</name>
</gene>
<accession>A0A418NFJ6</accession>
<evidence type="ECO:0000313" key="3">
    <source>
        <dbReference type="Proteomes" id="UP000285092"/>
    </source>
</evidence>
<feature type="transmembrane region" description="Helical" evidence="1">
    <location>
        <begin position="46"/>
        <end position="63"/>
    </location>
</feature>
<organism evidence="2 3">
    <name type="scientific">Pelagerythrobacter aerophilus</name>
    <dbReference type="NCBI Taxonomy" id="2306995"/>
    <lineage>
        <taxon>Bacteria</taxon>
        <taxon>Pseudomonadati</taxon>
        <taxon>Pseudomonadota</taxon>
        <taxon>Alphaproteobacteria</taxon>
        <taxon>Sphingomonadales</taxon>
        <taxon>Erythrobacteraceae</taxon>
        <taxon>Pelagerythrobacter</taxon>
    </lineage>
</organism>
<name>A0A418NFJ6_9SPHN</name>
<dbReference type="EMBL" id="QXFK01000018">
    <property type="protein sequence ID" value="RIV76856.1"/>
    <property type="molecule type" value="Genomic_DNA"/>
</dbReference>
<evidence type="ECO:0000256" key="1">
    <source>
        <dbReference type="SAM" id="Phobius"/>
    </source>
</evidence>
<sequence length="74" mass="8025">MKPIAPSRRRTRQSLAHIFALPLALFAASFAGLVLGLTGEGAPDILAWALLSLPVLVVAVAWRRRGRPSPQRKI</sequence>
<evidence type="ECO:0008006" key="4">
    <source>
        <dbReference type="Google" id="ProtNLM"/>
    </source>
</evidence>
<keyword evidence="1" id="KW-1133">Transmembrane helix</keyword>
<keyword evidence="3" id="KW-1185">Reference proteome</keyword>
<comment type="caution">
    <text evidence="2">The sequence shown here is derived from an EMBL/GenBank/DDBJ whole genome shotgun (WGS) entry which is preliminary data.</text>
</comment>
<proteinExistence type="predicted"/>